<evidence type="ECO:0000313" key="2">
    <source>
        <dbReference type="Proteomes" id="UP000054051"/>
    </source>
</evidence>
<accession>G2JA42</accession>
<dbReference type="RefSeq" id="WP_006682803.1">
    <property type="nucleotide sequence ID" value="NZ_CAFB01000044.1"/>
</dbReference>
<dbReference type="STRING" id="1070319.CAGGBEG34_270052"/>
<reference evidence="1 2" key="1">
    <citation type="submission" date="2011-08" db="EMBL/GenBank/DDBJ databases">
        <title>The genome of the obligate endobacterium of an arbuscular mycorrhizal fungus reveals an interphylum network of nutritional interactions.</title>
        <authorList>
            <person name="Ghignone S."/>
            <person name="Salvioli A."/>
            <person name="Anca I."/>
            <person name="Lumini E."/>
            <person name="Ortu G."/>
            <person name="Petiti L."/>
            <person name="Cruveiller S."/>
            <person name="Bianciotto V."/>
            <person name="Piffanelli P."/>
            <person name="Lanfranco L."/>
            <person name="Bonfante P."/>
        </authorList>
    </citation>
    <scope>NUCLEOTIDE SEQUENCE [LARGE SCALE GENOMIC DNA]</scope>
    <source>
        <strain evidence="1 2">BEG34</strain>
    </source>
</reference>
<comment type="caution">
    <text evidence="1">The sequence shown here is derived from an EMBL/GenBank/DDBJ whole genome shotgun (WGS) entry which is preliminary data.</text>
</comment>
<protein>
    <submittedName>
        <fullName evidence="1">Uncharacterized protein</fullName>
    </submittedName>
</protein>
<evidence type="ECO:0000313" key="1">
    <source>
        <dbReference type="EMBL" id="CCD29641.1"/>
    </source>
</evidence>
<dbReference type="AlphaFoldDB" id="G2JA42"/>
<gene>
    <name evidence="1" type="ORF">CAGGBEG34_270052</name>
</gene>
<organism evidence="1 2">
    <name type="scientific">Candidatus Glomeribacter gigasporarum BEG34</name>
    <dbReference type="NCBI Taxonomy" id="1070319"/>
    <lineage>
        <taxon>Bacteria</taxon>
        <taxon>Pseudomonadati</taxon>
        <taxon>Pseudomonadota</taxon>
        <taxon>Betaproteobacteria</taxon>
        <taxon>Burkholderiales</taxon>
        <taxon>Burkholderiaceae</taxon>
        <taxon>Candidatus Glomeribacter</taxon>
    </lineage>
</organism>
<sequence length="122" mass="13963">MNAAQMLPDLKSISCGGEFLSDFVENCFDASHVRDAQTRKHLVANYRQAVSNGMKSMDDLIGVTPREIYIDDVLHRKEKLNLDSAIISSEHNNLARMEKYENRCWQRKALSILRVSTYLLMA</sequence>
<dbReference type="Proteomes" id="UP000054051">
    <property type="component" value="Unassembled WGS sequence"/>
</dbReference>
<proteinExistence type="predicted"/>
<dbReference type="EMBL" id="CAFB01000044">
    <property type="protein sequence ID" value="CCD29641.1"/>
    <property type="molecule type" value="Genomic_DNA"/>
</dbReference>
<keyword evidence="2" id="KW-1185">Reference proteome</keyword>
<name>G2JA42_9BURK</name>